<evidence type="ECO:0000313" key="11">
    <source>
        <dbReference type="Proteomes" id="UP000030745"/>
    </source>
</evidence>
<dbReference type="PROSITE" id="PS50297">
    <property type="entry name" value="ANK_REP_REGION"/>
    <property type="match status" value="5"/>
</dbReference>
<dbReference type="Pfam" id="PF08709">
    <property type="entry name" value="Ins145_P3_rec"/>
    <property type="match status" value="1"/>
</dbReference>
<dbReference type="GeneID" id="24123303"/>
<gene>
    <name evidence="10" type="ORF">SPRG_00668</name>
</gene>
<evidence type="ECO:0000259" key="8">
    <source>
        <dbReference type="Pfam" id="PF08454"/>
    </source>
</evidence>
<dbReference type="InterPro" id="IPR014821">
    <property type="entry name" value="Ins145_P3_rcpt"/>
</dbReference>
<evidence type="ECO:0000256" key="1">
    <source>
        <dbReference type="ARBA" id="ARBA00004141"/>
    </source>
</evidence>
<feature type="repeat" description="ANK" evidence="5">
    <location>
        <begin position="319"/>
        <end position="351"/>
    </location>
</feature>
<feature type="domain" description="RyR/IP3R Homology associated" evidence="8">
    <location>
        <begin position="2176"/>
        <end position="2264"/>
    </location>
</feature>
<feature type="transmembrane region" description="Helical" evidence="6">
    <location>
        <begin position="2563"/>
        <end position="2586"/>
    </location>
</feature>
<feature type="transmembrane region" description="Helical" evidence="6">
    <location>
        <begin position="2486"/>
        <end position="2513"/>
    </location>
</feature>
<feature type="repeat" description="ANK" evidence="5">
    <location>
        <begin position="352"/>
        <end position="385"/>
    </location>
</feature>
<dbReference type="EMBL" id="KK583190">
    <property type="protein sequence ID" value="KDO34605.1"/>
    <property type="molecule type" value="Genomic_DNA"/>
</dbReference>
<feature type="transmembrane region" description="Helical" evidence="6">
    <location>
        <begin position="2732"/>
        <end position="2757"/>
    </location>
</feature>
<dbReference type="Pfam" id="PF00023">
    <property type="entry name" value="Ank"/>
    <property type="match status" value="1"/>
</dbReference>
<protein>
    <submittedName>
        <fullName evidence="10">Uncharacterized protein</fullName>
    </submittedName>
</protein>
<comment type="subcellular location">
    <subcellularLocation>
        <location evidence="1">Membrane</location>
        <topology evidence="1">Multi-pass membrane protein</topology>
    </subcellularLocation>
</comment>
<dbReference type="SMART" id="SM00248">
    <property type="entry name" value="ANK"/>
    <property type="match status" value="11"/>
</dbReference>
<dbReference type="Proteomes" id="UP000030745">
    <property type="component" value="Unassembled WGS sequence"/>
</dbReference>
<dbReference type="InterPro" id="IPR005821">
    <property type="entry name" value="Ion_trans_dom"/>
</dbReference>
<accession>A0A067CZC0</accession>
<keyword evidence="5" id="KW-0040">ANK repeat</keyword>
<evidence type="ECO:0000256" key="4">
    <source>
        <dbReference type="ARBA" id="ARBA00023136"/>
    </source>
</evidence>
<evidence type="ECO:0000259" key="9">
    <source>
        <dbReference type="Pfam" id="PF08709"/>
    </source>
</evidence>
<organism evidence="10 11">
    <name type="scientific">Saprolegnia parasitica (strain CBS 223.65)</name>
    <dbReference type="NCBI Taxonomy" id="695850"/>
    <lineage>
        <taxon>Eukaryota</taxon>
        <taxon>Sar</taxon>
        <taxon>Stramenopiles</taxon>
        <taxon>Oomycota</taxon>
        <taxon>Saprolegniomycetes</taxon>
        <taxon>Saprolegniales</taxon>
        <taxon>Saprolegniaceae</taxon>
        <taxon>Saprolegnia</taxon>
    </lineage>
</organism>
<evidence type="ECO:0000259" key="7">
    <source>
        <dbReference type="Pfam" id="PF00520"/>
    </source>
</evidence>
<evidence type="ECO:0000313" key="10">
    <source>
        <dbReference type="EMBL" id="KDO34605.1"/>
    </source>
</evidence>
<dbReference type="RefSeq" id="XP_012194282.1">
    <property type="nucleotide sequence ID" value="XM_012338892.1"/>
</dbReference>
<dbReference type="GO" id="GO:0006816">
    <property type="term" value="P:calcium ion transport"/>
    <property type="evidence" value="ECO:0007669"/>
    <property type="project" value="InterPro"/>
</dbReference>
<dbReference type="OrthoDB" id="300855at2759"/>
<proteinExistence type="predicted"/>
<name>A0A067CZC0_SAPPC</name>
<feature type="repeat" description="ANK" evidence="5">
    <location>
        <begin position="181"/>
        <end position="213"/>
    </location>
</feature>
<dbReference type="SUPFAM" id="SSF48403">
    <property type="entry name" value="Ankyrin repeat"/>
    <property type="match status" value="1"/>
</dbReference>
<evidence type="ECO:0000256" key="3">
    <source>
        <dbReference type="ARBA" id="ARBA00022989"/>
    </source>
</evidence>
<dbReference type="Gene3D" id="1.10.287.70">
    <property type="match status" value="1"/>
</dbReference>
<dbReference type="InterPro" id="IPR036770">
    <property type="entry name" value="Ankyrin_rpt-contain_sf"/>
</dbReference>
<keyword evidence="2 6" id="KW-0812">Transmembrane</keyword>
<keyword evidence="11" id="KW-1185">Reference proteome</keyword>
<feature type="repeat" description="ANK" evidence="5">
    <location>
        <begin position="250"/>
        <end position="282"/>
    </location>
</feature>
<dbReference type="OMA" id="ANDEDWY"/>
<dbReference type="InterPro" id="IPR013662">
    <property type="entry name" value="RIH_assoc-dom"/>
</dbReference>
<dbReference type="Gene3D" id="2.80.10.50">
    <property type="match status" value="1"/>
</dbReference>
<keyword evidence="4 6" id="KW-0472">Membrane</keyword>
<dbReference type="Pfam" id="PF12796">
    <property type="entry name" value="Ank_2"/>
    <property type="match status" value="3"/>
</dbReference>
<dbReference type="PRINTS" id="PR01415">
    <property type="entry name" value="ANKYRIN"/>
</dbReference>
<dbReference type="PANTHER" id="PTHR13715:SF99">
    <property type="entry name" value="INOSITOL 1,4,5-TRISPHOSPHATE RECEPTOR-LIKE PROTEIN A"/>
    <property type="match status" value="1"/>
</dbReference>
<dbReference type="STRING" id="695850.A0A067CZC0"/>
<evidence type="ECO:0000256" key="6">
    <source>
        <dbReference type="SAM" id="Phobius"/>
    </source>
</evidence>
<evidence type="ECO:0000256" key="2">
    <source>
        <dbReference type="ARBA" id="ARBA00022692"/>
    </source>
</evidence>
<dbReference type="Pfam" id="PF08454">
    <property type="entry name" value="RIH_assoc"/>
    <property type="match status" value="1"/>
</dbReference>
<dbReference type="PROSITE" id="PS50088">
    <property type="entry name" value="ANK_REPEAT"/>
    <property type="match status" value="6"/>
</dbReference>
<dbReference type="KEGG" id="spar:SPRG_00668"/>
<feature type="domain" description="Ion transport" evidence="7">
    <location>
        <begin position="2496"/>
        <end position="2761"/>
    </location>
</feature>
<reference evidence="10 11" key="1">
    <citation type="journal article" date="2013" name="PLoS Genet.">
        <title>Distinctive expansion of potential virulence genes in the genome of the oomycete fish pathogen Saprolegnia parasitica.</title>
        <authorList>
            <person name="Jiang R.H."/>
            <person name="de Bruijn I."/>
            <person name="Haas B.J."/>
            <person name="Belmonte R."/>
            <person name="Lobach L."/>
            <person name="Christie J."/>
            <person name="van den Ackerveken G."/>
            <person name="Bottin A."/>
            <person name="Bulone V."/>
            <person name="Diaz-Moreno S.M."/>
            <person name="Dumas B."/>
            <person name="Fan L."/>
            <person name="Gaulin E."/>
            <person name="Govers F."/>
            <person name="Grenville-Briggs L.J."/>
            <person name="Horner N.R."/>
            <person name="Levin J.Z."/>
            <person name="Mammella M."/>
            <person name="Meijer H.J."/>
            <person name="Morris P."/>
            <person name="Nusbaum C."/>
            <person name="Oome S."/>
            <person name="Phillips A.J."/>
            <person name="van Rooyen D."/>
            <person name="Rzeszutek E."/>
            <person name="Saraiva M."/>
            <person name="Secombes C.J."/>
            <person name="Seidl M.F."/>
            <person name="Snel B."/>
            <person name="Stassen J.H."/>
            <person name="Sykes S."/>
            <person name="Tripathy S."/>
            <person name="van den Berg H."/>
            <person name="Vega-Arreguin J.C."/>
            <person name="Wawra S."/>
            <person name="Young S.K."/>
            <person name="Zeng Q."/>
            <person name="Dieguez-Uribeondo J."/>
            <person name="Russ C."/>
            <person name="Tyler B.M."/>
            <person name="van West P."/>
        </authorList>
    </citation>
    <scope>NUCLEOTIDE SEQUENCE [LARGE SCALE GENOMIC DNA]</scope>
    <source>
        <strain evidence="10 11">CBS 223.65</strain>
    </source>
</reference>
<dbReference type="Pfam" id="PF00520">
    <property type="entry name" value="Ion_trans"/>
    <property type="match status" value="1"/>
</dbReference>
<dbReference type="Gene3D" id="1.25.40.20">
    <property type="entry name" value="Ankyrin repeat-containing domain"/>
    <property type="match status" value="3"/>
</dbReference>
<dbReference type="PANTHER" id="PTHR13715">
    <property type="entry name" value="RYANODINE RECEPTOR AND IP3 RECEPTOR"/>
    <property type="match status" value="1"/>
</dbReference>
<sequence>MDTSHQRRSPTSPAKKQDALLDAIAQCKTKAALSLVHKLAATGDRAVADTLDKALLEAAKQGMLAVVEALLAVADVNTVTKSRENALHLAAEEGHADVVAELLTTKIRVDAKNSSNQTPFMLAASLGHVDVLDVLVAASDINAVDDEGRSALGVAAFQGNVGVVTFLLSCLDIEVDLQDRFGATPLMLAVSEGHDEIVTQLLDANCALDFIDAEHRTALVCALDDEDNAHVDLATILIERGADVNLANLTGYSALHLAIQLGDLGLVKLLLDHEANMEATTATEYGRDTPLTLALELERTEIAQHLIEVGALVNVSNSEAKTPLHLAVEKQHADIVEALVTKGADLEARNLYGATPLMVAAVEKTDLAMTQLLLQHGASIDASNTNNDTLLSLAAMTQEKEIALLLYKTYYRAPSDVPLLVPSTAPPSTVHIGDLVYFMFASDDDSHVLSSDGFLHTDLHVSEVHDWLDHLFVVHPQLSYDHVSVGAFTETSVAASRLSKPDPYSEEEREKKRNAALLIATRTTTTEVQYNTTYQLLHVKSQKYLRVNPLAPPGTANVSLDAQGSCYSWFQFVQLAVPSTGKEFDEPVATSTPISLVSACLGDLVPSSQRAKPVVITPPKPSLLAIGMYAHHEASAALPKVLQAPCHLLLQDQAVACLGQRLVPLATSLETVLQPHKSMDSVFAIELLVANDEDWYQLRHVGTRYVLGMQCPCVTRDYSIPAVLLTEDTDSMTLATLKMDLAPDLRVAFQSTCARCGHLWHLIGHKDKLYWSPEKATETFRLEPIPVDESQMLYEVYHWRESFLKLAHAALTQAPPSRLHHIMAHVTMTTTQIVELMDKQFEEDEENARLKAYKTVCIDMDILDAIFMAAACLDYIPTSDDLLAMLVPFWKALRCLIVGNAASEAYLLMEFDASHGKIKIINALSSRASVGNVDCTAIIATLIAKNPNSLELFLDQSNVHGKASAFAADYARDPIRTMQLLIAMSSTDRDALSFLTAAKLEDHETKVATLLLQHVWTDHCIETSIDETTSDVAVSWSTASHIDLLLQDDELALLPEAHVEDGVARVPLQVLARAIQPHIKTFWADSFTKRAQKWCILYLHQLKLVSVLVKTNATCQKLFQKKFSLPLLLRVIESPAMQGLPYSMRGLFLQLFQYLYLAPPTTASQDIRLTTWFLNLDSRASLGFMDDDNAYVSSLAQESVKALIADTLNRPKAPNNYFAFVYHVLDLMDLVLDLGWYTAAPSFMCGRLLKTLFAAGMSWELLTPIAYPDVHSDMDPFDLLGATTLSMGVNKVVLCQRRLLAVIAKFTQLFVLRSIEYTTDYMPEASDIMVQYLSMLACRSDALLAEAAMRNVAQILPAYNFAWMRTDYAICMKLKRVNADYEKLRDVLKDANAILDADAHEMRFTFSKEDAKKSFHKASGKRKDMSALSPVLQACRVSDKWGKDASLVDLLLLAHVPKRILTYLTTSLSKHAFTVPDYETLNVEQNYFCPNQAFYPYRQFKEQCVRDRIKFAKSLLQVLKAMLRHPQALLDDTKMELLAILGRLVQANATFVDSVGSIVLEMLHGTTPYVPVDSRFTTLFQILLEHLQTSEMAGRVVLRLINIAPRAEWKHDINLYLFHSDLDIKQTLALVDADEPEALASPSSRPASSGPLPEAKLSIYCNLLELLAMVADGKTHESMFGHLESKSIFSLPWLLELFLQKRSTLQLKRVSLLLMACLYFESTVGVVQLPASSLPSLELVFQRCHSLLRDLSPKNELIVLEGILPWLRGWYALLETRKQPLVLDFHGASVTPLLTAVHDLLETLIQDHARFTCVHTTVTLEEMVARLQRPDLCPHMAALVWAQRRVARDLQKPGLEKCAGLCQGHFREFVRQTVVECMAPILKEQLPLLEPSVVHAHGRIAHFVSNEDEVAHVVHVAEFLLRCEPKAVAPTTHDLLAIVLSKQDWNVKPKAHKTPTTLTSGDVGGLLSGRRKWLSTRTFHGEKYRSIDVARQPSSLHVAPIVLDLDQVATSWKQTLTSMVDATALLQALAQLVLQETPSWTLALGFLVHALRAKRLKATSEDEPDEKVLLQASAIWRKTLTVAVKVDVAKVVLTCIQRAMRDATNPVLSAMTLELLAEFLADGYDAAQDALYASLDASSPEQQLTVATFLMQHVEAQTHAVTAHTHHDVVLEGAISALTLLQLLCENHHHDWQALMRSTSIRPPQSFLDSAIELLSAICSRGLRFEPNDMKVLSKVFAFLSEACQGPCLENQAILTESVVPKWCALLVLDTRDVPAADRVAAAKLRKNASEVLLAMTECRSDALVHISLARLLSPDDVAAVLSHNRQLLKTFAADARLSHAVFEASIELLRVAYALLACNDVALAAFAKQWKDLENSDVDYFAGQTISIQIVRGDANVAVYFPKPPEAKYLQRPEQKRLLDAMEMGTENALSVFTSKAARTIDEELKTRHALANSRLYAWMAGHSLALRRWMFILCLFLNFILVQAVFYAFGVIFALICTSLWLFHIATSMSFHMAKQQIEPMKLYMLQWADVKQHIVTAILDLLFVFGTTRRCSKLECAHLLFWYNVIFDTLVSDVVVIFTIYTLCAYVGLARSCLSYGYLFYGVPLLDLLGTNARLANILKAVTFNLAPLGMTMAFGAIVIYVFSLIGFFFFQAEMMEGDANAQCSSMMQCFFVYIHYGTHLRRGRLIMVMLRVGLLSGGGIGDYMSGSIDHPLDYTEPVKFFFRVVYDLFFFIIVLLFLMNVIMGIIIDAFGALREAAEEKDRTAMNSCLVCNTSKDDIEYAGIRLGLRDNFARHTNEEHNLWHYFFFIMYLKGKPTTDMNGTESFVYQKVQAKEMSWIPKNRDVANDSDIEQLKDQVRELTELIEAKLRDL</sequence>
<evidence type="ECO:0000256" key="5">
    <source>
        <dbReference type="PROSITE-ProRule" id="PRU00023"/>
    </source>
</evidence>
<dbReference type="InterPro" id="IPR002110">
    <property type="entry name" value="Ankyrin_rpt"/>
</dbReference>
<feature type="domain" description="Inositol 1,4,5-trisphosphate/ryanodine receptor" evidence="9">
    <location>
        <begin position="428"/>
        <end position="571"/>
    </location>
</feature>
<dbReference type="InterPro" id="IPR015925">
    <property type="entry name" value="Ryanodine_IP3_receptor"/>
</dbReference>
<keyword evidence="3 6" id="KW-1133">Transmembrane helix</keyword>
<dbReference type="VEuPathDB" id="FungiDB:SPRG_00668"/>
<feature type="repeat" description="ANK" evidence="5">
    <location>
        <begin position="286"/>
        <end position="318"/>
    </location>
</feature>
<feature type="transmembrane region" description="Helical" evidence="6">
    <location>
        <begin position="2625"/>
        <end position="2651"/>
    </location>
</feature>
<feature type="repeat" description="ANK" evidence="5">
    <location>
        <begin position="82"/>
        <end position="114"/>
    </location>
</feature>